<sequence>MAQQNRHQFELWALGLVEARPARDKMKSADPGIDGIIHFRDDTSGKYKKIIIQVQSSRVSVSHIRDLKGVVEREKAAVGVFLTLKPPTRAMGDEASEARFKSRKVFLDGNIPRFK</sequence>
<dbReference type="Gene3D" id="3.40.1350.10">
    <property type="match status" value="1"/>
</dbReference>
<organism evidence="2">
    <name type="scientific">Desulfobacca acetoxidans</name>
    <dbReference type="NCBI Taxonomy" id="60893"/>
    <lineage>
        <taxon>Bacteria</taxon>
        <taxon>Pseudomonadati</taxon>
        <taxon>Thermodesulfobacteriota</taxon>
        <taxon>Desulfobaccia</taxon>
        <taxon>Desulfobaccales</taxon>
        <taxon>Desulfobaccaceae</taxon>
        <taxon>Desulfobacca</taxon>
    </lineage>
</organism>
<comment type="caution">
    <text evidence="2">The sequence shown here is derived from an EMBL/GenBank/DDBJ whole genome shotgun (WGS) entry which is preliminary data.</text>
</comment>
<dbReference type="InterPro" id="IPR011856">
    <property type="entry name" value="tRNA_endonuc-like_dom_sf"/>
</dbReference>
<name>A0A7C3Z393_9BACT</name>
<dbReference type="AlphaFoldDB" id="A0A7C3Z393"/>
<gene>
    <name evidence="2" type="ORF">ENW96_08375</name>
</gene>
<accession>A0A7C3Z393</accession>
<evidence type="ECO:0000259" key="1">
    <source>
        <dbReference type="Pfam" id="PF22722"/>
    </source>
</evidence>
<dbReference type="Pfam" id="PF22722">
    <property type="entry name" value="NA-iREase1"/>
    <property type="match status" value="1"/>
</dbReference>
<reference evidence="2" key="1">
    <citation type="journal article" date="2020" name="mSystems">
        <title>Genome- and Community-Level Interaction Insights into Carbon Utilization and Element Cycling Functions of Hydrothermarchaeota in Hydrothermal Sediment.</title>
        <authorList>
            <person name="Zhou Z."/>
            <person name="Liu Y."/>
            <person name="Xu W."/>
            <person name="Pan J."/>
            <person name="Luo Z.H."/>
            <person name="Li M."/>
        </authorList>
    </citation>
    <scope>NUCLEOTIDE SEQUENCE [LARGE SCALE GENOMIC DNA]</scope>
    <source>
        <strain evidence="2">SpSt-897</strain>
    </source>
</reference>
<dbReference type="GO" id="GO:0003676">
    <property type="term" value="F:nucleic acid binding"/>
    <property type="evidence" value="ECO:0007669"/>
    <property type="project" value="InterPro"/>
</dbReference>
<evidence type="ECO:0000313" key="2">
    <source>
        <dbReference type="EMBL" id="HGF34388.1"/>
    </source>
</evidence>
<protein>
    <recommendedName>
        <fullName evidence="1">NACHT-associated inactive Restriction Endonuclease 1 sensor domain-containing protein</fullName>
    </recommendedName>
</protein>
<dbReference type="InterPro" id="IPR054557">
    <property type="entry name" value="NA-iREase1_dom"/>
</dbReference>
<dbReference type="EMBL" id="DTMF01000207">
    <property type="protein sequence ID" value="HGF34388.1"/>
    <property type="molecule type" value="Genomic_DNA"/>
</dbReference>
<proteinExistence type="predicted"/>
<feature type="domain" description="NACHT-associated inactive Restriction Endonuclease 1 sensor" evidence="1">
    <location>
        <begin position="25"/>
        <end position="97"/>
    </location>
</feature>